<keyword evidence="2" id="KW-0648">Protein biosynthesis</keyword>
<dbReference type="KEGG" id="abas:ACPOL_4393"/>
<proteinExistence type="predicted"/>
<feature type="compositionally biased region" description="Basic and acidic residues" evidence="1">
    <location>
        <begin position="638"/>
        <end position="648"/>
    </location>
</feature>
<feature type="compositionally biased region" description="Low complexity" evidence="1">
    <location>
        <begin position="685"/>
        <end position="700"/>
    </location>
</feature>
<feature type="compositionally biased region" description="Low complexity" evidence="1">
    <location>
        <begin position="508"/>
        <end position="525"/>
    </location>
</feature>
<feature type="compositionally biased region" description="Basic and acidic residues" evidence="1">
    <location>
        <begin position="446"/>
        <end position="462"/>
    </location>
</feature>
<evidence type="ECO:0000256" key="1">
    <source>
        <dbReference type="SAM" id="MobiDB-lite"/>
    </source>
</evidence>
<feature type="region of interest" description="Disordered" evidence="1">
    <location>
        <begin position="310"/>
        <end position="757"/>
    </location>
</feature>
<keyword evidence="2" id="KW-0396">Initiation factor</keyword>
<feature type="compositionally biased region" description="Polar residues" evidence="1">
    <location>
        <begin position="323"/>
        <end position="335"/>
    </location>
</feature>
<dbReference type="GO" id="GO:0003743">
    <property type="term" value="F:translation initiation factor activity"/>
    <property type="evidence" value="ECO:0007669"/>
    <property type="project" value="UniProtKB-KW"/>
</dbReference>
<dbReference type="Pfam" id="PF06224">
    <property type="entry name" value="AlkZ-like"/>
    <property type="match status" value="1"/>
</dbReference>
<dbReference type="AlphaFoldDB" id="A0A2Z5G551"/>
<dbReference type="EMBL" id="CP030840">
    <property type="protein sequence ID" value="AXC13666.1"/>
    <property type="molecule type" value="Genomic_DNA"/>
</dbReference>
<feature type="compositionally biased region" description="Low complexity" evidence="1">
    <location>
        <begin position="466"/>
        <end position="486"/>
    </location>
</feature>
<dbReference type="Proteomes" id="UP000253606">
    <property type="component" value="Chromosome"/>
</dbReference>
<gene>
    <name evidence="2" type="ORF">ACPOL_4393</name>
</gene>
<keyword evidence="3" id="KW-1185">Reference proteome</keyword>
<sequence>MLSRSRPLTKKVSLTSEQLLATRATLWRQKGDPLLTLDDAQSWLLQSGLCLFLPRKAQISAPAPSFVEACLGETNPTPPRKAIETAKELLIRLIEANAALPLNLLGTSVDHPDFLVSIEALPFVYALRGDRDWKHAPGTAGANRVSPLIAEVWKLLERRGVLTATEIQEELGRELTEAAVIRALHELWSSLRVVPLYQPGGQETLWEPLQSRYQKAINSGAGMSQVTALSVLVSVYLQSVVASSSDDAESFLSPLASRSKVREVVRGLTATRQLALIQMETHSLLHVEGSLPEFAEAEKPPMVEGAAQVVRRQHPTSPEGLQASLSRRTGGSTTRPPYKRPSPPSHDRPSVAREPGAVSERVRPAASGHSAPRKRENSSSSRPGTGGSRPAFRPKTSSSFSKASSVERTEPGSGLRPDGTPKKARWRDLPGGRPDQKGKPARFGPRKAEASTSEGREPRPPRQETASFRRPADARSSAARPPYRSAGTRPPFKSSGPPRASGTGRPAGGFRPSSGPRSDRPSYGGTKSREVGSREGGNQPPSRSTDTRFGGRPPARSAGGSSGTRPEGTRPYPRPPRADGSPVGGAPRDRAASGDRKFIPRPPRGGEFRASRPSTGESRPFKPRPSGPGGRPPYGRPASDRPSTDRPRPGGPSAYRGSGPSGRSATGRPASGRSFAGKPGGSKFGGPSSSGGRPSGSGFKPDYKPRGSKPGGSSGTRTGARPGFGQGPRPGSSAGRPFSKPRAGGPSKFKKRPEPSA</sequence>
<evidence type="ECO:0000313" key="2">
    <source>
        <dbReference type="EMBL" id="AXC13666.1"/>
    </source>
</evidence>
<name>A0A2Z5G551_9BACT</name>
<feature type="compositionally biased region" description="Basic and acidic residues" evidence="1">
    <location>
        <begin position="426"/>
        <end position="438"/>
    </location>
</feature>
<protein>
    <submittedName>
        <fullName evidence="2">Translation initiation factor 2</fullName>
    </submittedName>
</protein>
<feature type="compositionally biased region" description="Pro residues" evidence="1">
    <location>
        <begin position="623"/>
        <end position="635"/>
    </location>
</feature>
<organism evidence="2 3">
    <name type="scientific">Acidisarcina polymorpha</name>
    <dbReference type="NCBI Taxonomy" id="2211140"/>
    <lineage>
        <taxon>Bacteria</taxon>
        <taxon>Pseudomonadati</taxon>
        <taxon>Acidobacteriota</taxon>
        <taxon>Terriglobia</taxon>
        <taxon>Terriglobales</taxon>
        <taxon>Acidobacteriaceae</taxon>
        <taxon>Acidisarcina</taxon>
    </lineage>
</organism>
<feature type="compositionally biased region" description="Basic and acidic residues" evidence="1">
    <location>
        <begin position="587"/>
        <end position="610"/>
    </location>
</feature>
<accession>A0A2Z5G551</accession>
<dbReference type="InterPro" id="IPR009351">
    <property type="entry name" value="AlkZ-like"/>
</dbReference>
<reference evidence="2 3" key="1">
    <citation type="journal article" date="2018" name="Front. Microbiol.">
        <title>Hydrolytic Capabilities as a Key to Environmental Success: Chitinolytic and Cellulolytic Acidobacteria From Acidic Sub-arctic Soils and Boreal Peatlands.</title>
        <authorList>
            <person name="Belova S.E."/>
            <person name="Ravin N.V."/>
            <person name="Pankratov T.A."/>
            <person name="Rakitin A.L."/>
            <person name="Ivanova A.A."/>
            <person name="Beletsky A.V."/>
            <person name="Mardanov A.V."/>
            <person name="Sinninghe Damste J.S."/>
            <person name="Dedysh S.N."/>
        </authorList>
    </citation>
    <scope>NUCLEOTIDE SEQUENCE [LARGE SCALE GENOMIC DNA]</scope>
    <source>
        <strain evidence="2 3">SBC82</strain>
    </source>
</reference>
<evidence type="ECO:0000313" key="3">
    <source>
        <dbReference type="Proteomes" id="UP000253606"/>
    </source>
</evidence>